<proteinExistence type="predicted"/>
<evidence type="ECO:0000313" key="2">
    <source>
        <dbReference type="Proteomes" id="UP001056120"/>
    </source>
</evidence>
<sequence>MELMEKEARAKDIKWRAEMDLLTSQIEALKLARATSMKQIEDPVIDDSLEPETRTDSGVFAISDSSSQVPPPARHIFDFEDPDVEEHFQAYLRHDLQADRPADVERDVIFAVEDTLVPSVDEAVVAHFRAQEESLHIPSAEEVRQIDWSARFAEMEARWVEEGEVFDTPGPETLMDESVPPLVQQDVPIQPISALWADSDDELEFSSDPVTTEHPDDHIDEESERAKIEDDMTKEEEHVLSWEFEFGDELVGFTTQEADEVFDPVGDITTLETLLYGEPAAVIEQSPNREDEEEVMEMERPLFVEDEQTPSVGIADDDSQLVDDDDDYGSPPRSNVPRDRVRERLDRRISRTQTWSIRGPAVVPDCRDDHAPHYMHGIQFGPGKFKSWWPDSSLFRVFWGLVVGFFPSIDKRMRLSKNDGKRIKERPPD</sequence>
<reference evidence="2" key="1">
    <citation type="journal article" date="2022" name="Mol. Ecol. Resour.">
        <title>The genomes of chicory, endive, great burdock and yacon provide insights into Asteraceae palaeo-polyploidization history and plant inulin production.</title>
        <authorList>
            <person name="Fan W."/>
            <person name="Wang S."/>
            <person name="Wang H."/>
            <person name="Wang A."/>
            <person name="Jiang F."/>
            <person name="Liu H."/>
            <person name="Zhao H."/>
            <person name="Xu D."/>
            <person name="Zhang Y."/>
        </authorList>
    </citation>
    <scope>NUCLEOTIDE SEQUENCE [LARGE SCALE GENOMIC DNA]</scope>
    <source>
        <strain evidence="2">cv. Yunnan</strain>
    </source>
</reference>
<gene>
    <name evidence="1" type="ORF">L1987_10987</name>
</gene>
<keyword evidence="2" id="KW-1185">Reference proteome</keyword>
<protein>
    <submittedName>
        <fullName evidence="1">Uncharacterized protein</fullName>
    </submittedName>
</protein>
<comment type="caution">
    <text evidence="1">The sequence shown here is derived from an EMBL/GenBank/DDBJ whole genome shotgun (WGS) entry which is preliminary data.</text>
</comment>
<accession>A0ACB9JB72</accession>
<evidence type="ECO:0000313" key="1">
    <source>
        <dbReference type="EMBL" id="KAI3817198.1"/>
    </source>
</evidence>
<reference evidence="1 2" key="2">
    <citation type="journal article" date="2022" name="Mol. Ecol. Resour.">
        <title>The genomes of chicory, endive, great burdock and yacon provide insights into Asteraceae paleo-polyploidization history and plant inulin production.</title>
        <authorList>
            <person name="Fan W."/>
            <person name="Wang S."/>
            <person name="Wang H."/>
            <person name="Wang A."/>
            <person name="Jiang F."/>
            <person name="Liu H."/>
            <person name="Zhao H."/>
            <person name="Xu D."/>
            <person name="Zhang Y."/>
        </authorList>
    </citation>
    <scope>NUCLEOTIDE SEQUENCE [LARGE SCALE GENOMIC DNA]</scope>
    <source>
        <strain evidence="2">cv. Yunnan</strain>
        <tissue evidence="1">Leaves</tissue>
    </source>
</reference>
<dbReference type="EMBL" id="CM042021">
    <property type="protein sequence ID" value="KAI3817198.1"/>
    <property type="molecule type" value="Genomic_DNA"/>
</dbReference>
<organism evidence="1 2">
    <name type="scientific">Smallanthus sonchifolius</name>
    <dbReference type="NCBI Taxonomy" id="185202"/>
    <lineage>
        <taxon>Eukaryota</taxon>
        <taxon>Viridiplantae</taxon>
        <taxon>Streptophyta</taxon>
        <taxon>Embryophyta</taxon>
        <taxon>Tracheophyta</taxon>
        <taxon>Spermatophyta</taxon>
        <taxon>Magnoliopsida</taxon>
        <taxon>eudicotyledons</taxon>
        <taxon>Gunneridae</taxon>
        <taxon>Pentapetalae</taxon>
        <taxon>asterids</taxon>
        <taxon>campanulids</taxon>
        <taxon>Asterales</taxon>
        <taxon>Asteraceae</taxon>
        <taxon>Asteroideae</taxon>
        <taxon>Heliantheae alliance</taxon>
        <taxon>Millerieae</taxon>
        <taxon>Smallanthus</taxon>
    </lineage>
</organism>
<name>A0ACB9JB72_9ASTR</name>
<dbReference type="Proteomes" id="UP001056120">
    <property type="component" value="Linkage Group LG04"/>
</dbReference>